<dbReference type="AlphaFoldDB" id="A0A8J2Q6U3"/>
<comment type="caution">
    <text evidence="1">The sequence shown here is derived from an EMBL/GenBank/DDBJ whole genome shotgun (WGS) entry which is preliminary data.</text>
</comment>
<sequence length="121" mass="13897">MELNSSGPFRCFYPVWSLSIIGTNLVKYSRKGLVSPYLLDLHQQVVLSRGCAYNEETGKELVFKARRMKRKTDEVQMLVVLANFELGCNLTASLHSSLKTSWLYYSSLFLRKTDKVLMLSH</sequence>
<name>A0A8J2Q6U3_9HEXA</name>
<keyword evidence="2" id="KW-1185">Reference proteome</keyword>
<organism evidence="1 2">
    <name type="scientific">Allacma fusca</name>
    <dbReference type="NCBI Taxonomy" id="39272"/>
    <lineage>
        <taxon>Eukaryota</taxon>
        <taxon>Metazoa</taxon>
        <taxon>Ecdysozoa</taxon>
        <taxon>Arthropoda</taxon>
        <taxon>Hexapoda</taxon>
        <taxon>Collembola</taxon>
        <taxon>Symphypleona</taxon>
        <taxon>Sminthuridae</taxon>
        <taxon>Allacma</taxon>
    </lineage>
</organism>
<protein>
    <submittedName>
        <fullName evidence="1">Uncharacterized protein</fullName>
    </submittedName>
</protein>
<gene>
    <name evidence="1" type="ORF">AFUS01_LOCUS46499</name>
</gene>
<dbReference type="Proteomes" id="UP000708208">
    <property type="component" value="Unassembled WGS sequence"/>
</dbReference>
<dbReference type="EMBL" id="CAJVCH010571383">
    <property type="protein sequence ID" value="CAG7837376.1"/>
    <property type="molecule type" value="Genomic_DNA"/>
</dbReference>
<evidence type="ECO:0000313" key="2">
    <source>
        <dbReference type="Proteomes" id="UP000708208"/>
    </source>
</evidence>
<reference evidence="1" key="1">
    <citation type="submission" date="2021-06" db="EMBL/GenBank/DDBJ databases">
        <authorList>
            <person name="Hodson N. C."/>
            <person name="Mongue J. A."/>
            <person name="Jaron S. K."/>
        </authorList>
    </citation>
    <scope>NUCLEOTIDE SEQUENCE</scope>
</reference>
<accession>A0A8J2Q6U3</accession>
<proteinExistence type="predicted"/>
<evidence type="ECO:0000313" key="1">
    <source>
        <dbReference type="EMBL" id="CAG7837376.1"/>
    </source>
</evidence>